<sequence>MKTLNVDVAVIGGGTAGLGAYRAARAHTDSVAMIEGGPYGTTCARVGCMPSKLLIAAAESVHQIEKAPAFGVHPQGEIVINGREVMDRVKRERDRFVGFVLEGVDEIPAEDKITGYAKFVDDNTLTVDNHTQINAKRIVIATGSRPAYPAVWNELGDRLIINDDVFDWDDLPNSVAVFGPGVIGLELGQALKRLGVDVVMFGLGGQVGPLTDPAVMAYADKAFNEEFYLDADVKVESMKRAGDSVEIQYLDKSGELQTINVDYVLAATGRRPNVDKLAIENTQMELDQRGVPVADHFTLQTSVESIFIAGDASNQLPLLHEAADQGRIAGDNAGRFPDIRAGLRRSKISAVFSDPQIAMVGESHKEITERLGNCGCFETGIVSFENQGRSRVMLRNKGVLHVYGEHGTGRFLGAEMMGPNAEHLAHLLAWAHQNKMTVAEMLDMPFYHPVIEEGVRTALRDLNAKLHLGPEMIKHCLDCGPGC</sequence>
<feature type="binding site" evidence="5">
    <location>
        <position position="269"/>
    </location>
    <ligand>
        <name>NAD(+)</name>
        <dbReference type="ChEBI" id="CHEBI:57540"/>
    </ligand>
</feature>
<keyword evidence="5" id="KW-0520">NAD</keyword>
<dbReference type="Pfam" id="PF07992">
    <property type="entry name" value="Pyr_redox_2"/>
    <property type="match status" value="1"/>
</dbReference>
<dbReference type="InterPro" id="IPR036324">
    <property type="entry name" value="Mn/Fe_SOD_N_sf"/>
</dbReference>
<feature type="disulfide bond" description="Redox-active" evidence="6">
    <location>
        <begin position="43"/>
        <end position="48"/>
    </location>
</feature>
<dbReference type="Proteomes" id="UP000241771">
    <property type="component" value="Unassembled WGS sequence"/>
</dbReference>
<organism evidence="9 10">
    <name type="scientific">Photobacterium sanctipauli</name>
    <dbReference type="NCBI Taxonomy" id="1342794"/>
    <lineage>
        <taxon>Bacteria</taxon>
        <taxon>Pseudomonadati</taxon>
        <taxon>Pseudomonadota</taxon>
        <taxon>Gammaproteobacteria</taxon>
        <taxon>Vibrionales</taxon>
        <taxon>Vibrionaceae</taxon>
        <taxon>Photobacterium</taxon>
    </lineage>
</organism>
<name>A0A2T3NSL2_9GAMM</name>
<dbReference type="Pfam" id="PF02852">
    <property type="entry name" value="Pyr_redox_dim"/>
    <property type="match status" value="1"/>
</dbReference>
<keyword evidence="2" id="KW-0285">Flavoprotein</keyword>
<dbReference type="PANTHER" id="PTHR43014:SF4">
    <property type="entry name" value="PYRIDINE NUCLEOTIDE-DISULFIDE OXIDOREDUCTASE RCLA-RELATED"/>
    <property type="match status" value="1"/>
</dbReference>
<dbReference type="PANTHER" id="PTHR43014">
    <property type="entry name" value="MERCURIC REDUCTASE"/>
    <property type="match status" value="1"/>
</dbReference>
<dbReference type="SUPFAM" id="SSF51905">
    <property type="entry name" value="FAD/NAD(P)-binding domain"/>
    <property type="match status" value="1"/>
</dbReference>
<evidence type="ECO:0000259" key="8">
    <source>
        <dbReference type="Pfam" id="PF07992"/>
    </source>
</evidence>
<feature type="domain" description="FAD/NAD(P)-binding" evidence="8">
    <location>
        <begin position="7"/>
        <end position="326"/>
    </location>
</feature>
<protein>
    <submittedName>
        <fullName evidence="9">Dihydrolipoyl dehydrogenase</fullName>
    </submittedName>
</protein>
<feature type="binding site" evidence="5">
    <location>
        <position position="52"/>
    </location>
    <ligand>
        <name>FAD</name>
        <dbReference type="ChEBI" id="CHEBI:57692"/>
    </ligand>
</feature>
<dbReference type="Gene3D" id="3.50.50.60">
    <property type="entry name" value="FAD/NAD(P)-binding domain"/>
    <property type="match status" value="2"/>
</dbReference>
<evidence type="ECO:0000256" key="1">
    <source>
        <dbReference type="ARBA" id="ARBA00007532"/>
    </source>
</evidence>
<evidence type="ECO:0000313" key="9">
    <source>
        <dbReference type="EMBL" id="PSW19239.1"/>
    </source>
</evidence>
<dbReference type="EMBL" id="PYMA01000007">
    <property type="protein sequence ID" value="PSW19239.1"/>
    <property type="molecule type" value="Genomic_DNA"/>
</dbReference>
<dbReference type="AlphaFoldDB" id="A0A2T3NSL2"/>
<evidence type="ECO:0000256" key="5">
    <source>
        <dbReference type="PIRSR" id="PIRSR000350-3"/>
    </source>
</evidence>
<dbReference type="Gene3D" id="1.10.287.990">
    <property type="entry name" value="Fe,Mn superoxide dismutase (SOD) domain"/>
    <property type="match status" value="1"/>
</dbReference>
<dbReference type="Gene3D" id="3.30.390.30">
    <property type="match status" value="1"/>
</dbReference>
<evidence type="ECO:0000256" key="2">
    <source>
        <dbReference type="ARBA" id="ARBA00022630"/>
    </source>
</evidence>
<comment type="cofactor">
    <cofactor evidence="5">
        <name>FAD</name>
        <dbReference type="ChEBI" id="CHEBI:57692"/>
    </cofactor>
    <text evidence="5">Binds 1 FAD per subunit.</text>
</comment>
<dbReference type="FunFam" id="3.30.390.30:FF:000012">
    <property type="entry name" value="Putative dihydrolipoamide dehydrogenase"/>
    <property type="match status" value="1"/>
</dbReference>
<comment type="similarity">
    <text evidence="1">Belongs to the class-I pyridine nucleotide-disulfide oxidoreductase family.</text>
</comment>
<dbReference type="InterPro" id="IPR036188">
    <property type="entry name" value="FAD/NAD-bd_sf"/>
</dbReference>
<proteinExistence type="inferred from homology"/>
<dbReference type="FunFam" id="1.10.287.990:FF:000004">
    <property type="entry name" value="Dihydrolipoamide dehydrogenase"/>
    <property type="match status" value="1"/>
</dbReference>
<keyword evidence="10" id="KW-1185">Reference proteome</keyword>
<dbReference type="InterPro" id="IPR004099">
    <property type="entry name" value="Pyr_nucl-diS_OxRdtase_dimer"/>
</dbReference>
<feature type="binding site" evidence="5">
    <location>
        <begin position="142"/>
        <end position="144"/>
    </location>
    <ligand>
        <name>FAD</name>
        <dbReference type="ChEBI" id="CHEBI:57692"/>
    </ligand>
</feature>
<dbReference type="SUPFAM" id="SSF55424">
    <property type="entry name" value="FAD/NAD-linked reductases, dimerisation (C-terminal) domain"/>
    <property type="match status" value="1"/>
</dbReference>
<gene>
    <name evidence="9" type="ORF">C9I98_12760</name>
</gene>
<dbReference type="InterPro" id="IPR016156">
    <property type="entry name" value="FAD/NAD-linked_Rdtase_dimer_sf"/>
</dbReference>
<comment type="caution">
    <text evidence="9">The sequence shown here is derived from an EMBL/GenBank/DDBJ whole genome shotgun (WGS) entry which is preliminary data.</text>
</comment>
<feature type="binding site" evidence="5">
    <location>
        <begin position="179"/>
        <end position="186"/>
    </location>
    <ligand>
        <name>NAD(+)</name>
        <dbReference type="ChEBI" id="CHEBI:57540"/>
    </ligand>
</feature>
<dbReference type="NCBIfam" id="NF004939">
    <property type="entry name" value="PRK06292.1-1"/>
    <property type="match status" value="1"/>
</dbReference>
<dbReference type="RefSeq" id="WP_107272051.1">
    <property type="nucleotide sequence ID" value="NZ_PYMA01000007.1"/>
</dbReference>
<evidence type="ECO:0000259" key="7">
    <source>
        <dbReference type="Pfam" id="PF02852"/>
    </source>
</evidence>
<feature type="binding site" evidence="5">
    <location>
        <position position="311"/>
    </location>
    <ligand>
        <name>FAD</name>
        <dbReference type="ChEBI" id="CHEBI:57692"/>
    </ligand>
</feature>
<reference evidence="9 10" key="1">
    <citation type="submission" date="2018-01" db="EMBL/GenBank/DDBJ databases">
        <title>Whole genome sequencing of Histamine producing bacteria.</title>
        <authorList>
            <person name="Butler K."/>
        </authorList>
    </citation>
    <scope>NUCLEOTIDE SEQUENCE [LARGE SCALE GENOMIC DNA]</scope>
    <source>
        <strain evidence="9 10">DSM 100436</strain>
    </source>
</reference>
<dbReference type="InterPro" id="IPR001100">
    <property type="entry name" value="Pyr_nuc-diS_OxRdtase"/>
</dbReference>
<dbReference type="PRINTS" id="PR00411">
    <property type="entry name" value="PNDRDTASEI"/>
</dbReference>
<evidence type="ECO:0000313" key="10">
    <source>
        <dbReference type="Proteomes" id="UP000241771"/>
    </source>
</evidence>
<keyword evidence="3 5" id="KW-0274">FAD</keyword>
<evidence type="ECO:0000256" key="4">
    <source>
        <dbReference type="PIRSR" id="PIRSR000350-2"/>
    </source>
</evidence>
<keyword evidence="5" id="KW-0547">Nucleotide-binding</keyword>
<dbReference type="GO" id="GO:0003955">
    <property type="term" value="F:NAD(P)H dehydrogenase (quinone) activity"/>
    <property type="evidence" value="ECO:0007669"/>
    <property type="project" value="TreeGrafter"/>
</dbReference>
<accession>A0A2T3NSL2</accession>
<dbReference type="PRINTS" id="PR00368">
    <property type="entry name" value="FADPNR"/>
</dbReference>
<dbReference type="GO" id="GO:0050660">
    <property type="term" value="F:flavin adenine dinucleotide binding"/>
    <property type="evidence" value="ECO:0007669"/>
    <property type="project" value="TreeGrafter"/>
</dbReference>
<evidence type="ECO:0000256" key="3">
    <source>
        <dbReference type="ARBA" id="ARBA00022827"/>
    </source>
</evidence>
<dbReference type="PIRSF" id="PIRSF000350">
    <property type="entry name" value="Mercury_reductase_MerA"/>
    <property type="match status" value="1"/>
</dbReference>
<evidence type="ECO:0000256" key="6">
    <source>
        <dbReference type="PIRSR" id="PIRSR000350-4"/>
    </source>
</evidence>
<feature type="domain" description="Pyridine nucleotide-disulphide oxidoreductase dimerisation" evidence="7">
    <location>
        <begin position="349"/>
        <end position="458"/>
    </location>
</feature>
<feature type="active site" description="Proton acceptor" evidence="4">
    <location>
        <position position="448"/>
    </location>
</feature>
<dbReference type="InterPro" id="IPR023753">
    <property type="entry name" value="FAD/NAD-binding_dom"/>
</dbReference>